<dbReference type="GO" id="GO:0050661">
    <property type="term" value="F:NADP binding"/>
    <property type="evidence" value="ECO:0007669"/>
    <property type="project" value="TreeGrafter"/>
</dbReference>
<dbReference type="InterPro" id="IPR008927">
    <property type="entry name" value="6-PGluconate_DH-like_C_sf"/>
</dbReference>
<dbReference type="InterPro" id="IPR013328">
    <property type="entry name" value="6PGD_dom2"/>
</dbReference>
<evidence type="ECO:0000259" key="12">
    <source>
        <dbReference type="Pfam" id="PF08546"/>
    </source>
</evidence>
<dbReference type="FunFam" id="1.10.1040.10:FF:000017">
    <property type="entry name" value="2-dehydropantoate 2-reductase"/>
    <property type="match status" value="1"/>
</dbReference>
<dbReference type="InterPro" id="IPR036291">
    <property type="entry name" value="NAD(P)-bd_dom_sf"/>
</dbReference>
<dbReference type="Pfam" id="PF02558">
    <property type="entry name" value="ApbA"/>
    <property type="match status" value="1"/>
</dbReference>
<feature type="domain" description="Ketopantoate reductase N-terminal" evidence="11">
    <location>
        <begin position="3"/>
        <end position="141"/>
    </location>
</feature>
<evidence type="ECO:0000256" key="9">
    <source>
        <dbReference type="ARBA" id="ARBA00048793"/>
    </source>
</evidence>
<feature type="domain" description="Ketopantoate reductase C-terminal" evidence="12">
    <location>
        <begin position="168"/>
        <end position="290"/>
    </location>
</feature>
<evidence type="ECO:0000256" key="8">
    <source>
        <dbReference type="ARBA" id="ARBA00032024"/>
    </source>
</evidence>
<evidence type="ECO:0000256" key="1">
    <source>
        <dbReference type="ARBA" id="ARBA00004994"/>
    </source>
</evidence>
<dbReference type="InterPro" id="IPR003710">
    <property type="entry name" value="ApbA"/>
</dbReference>
<comment type="similarity">
    <text evidence="2 10">Belongs to the ketopantoate reductase family.</text>
</comment>
<dbReference type="PANTHER" id="PTHR43765:SF2">
    <property type="entry name" value="2-DEHYDROPANTOATE 2-REDUCTASE"/>
    <property type="match status" value="1"/>
</dbReference>
<reference evidence="14" key="1">
    <citation type="submission" date="2015-08" db="EMBL/GenBank/DDBJ databases">
        <title>Vibrio galatheae sp. nov., a novel member of the Vibrionaceae family isolated from the Solomon Islands.</title>
        <authorList>
            <person name="Giubergia S."/>
            <person name="Machado H."/>
            <person name="Mateiu R.V."/>
            <person name="Gram L."/>
        </authorList>
    </citation>
    <scope>NUCLEOTIDE SEQUENCE [LARGE SCALE GENOMIC DNA]</scope>
    <source>
        <strain evidence="14">DSM 19134</strain>
    </source>
</reference>
<evidence type="ECO:0000256" key="5">
    <source>
        <dbReference type="ARBA" id="ARBA00022655"/>
    </source>
</evidence>
<gene>
    <name evidence="13" type="ORF">AKJ31_09915</name>
</gene>
<comment type="caution">
    <text evidence="13">The sequence shown here is derived from an EMBL/GenBank/DDBJ whole genome shotgun (WGS) entry which is preliminary data.</text>
</comment>
<comment type="pathway">
    <text evidence="1 10">Cofactor biosynthesis; (R)-pantothenate biosynthesis; (R)-pantoate from 3-methyl-2-oxobutanoate: step 2/2.</text>
</comment>
<dbReference type="SUPFAM" id="SSF48179">
    <property type="entry name" value="6-phosphogluconate dehydrogenase C-terminal domain-like"/>
    <property type="match status" value="1"/>
</dbReference>
<dbReference type="InterPro" id="IPR050838">
    <property type="entry name" value="Ketopantoate_reductase"/>
</dbReference>
<dbReference type="Gene3D" id="1.10.1040.10">
    <property type="entry name" value="N-(1-d-carboxylethyl)-l-norvaline Dehydrogenase, domain 2"/>
    <property type="match status" value="1"/>
</dbReference>
<comment type="catalytic activity">
    <reaction evidence="9 10">
        <text>(R)-pantoate + NADP(+) = 2-dehydropantoate + NADPH + H(+)</text>
        <dbReference type="Rhea" id="RHEA:16233"/>
        <dbReference type="ChEBI" id="CHEBI:11561"/>
        <dbReference type="ChEBI" id="CHEBI:15378"/>
        <dbReference type="ChEBI" id="CHEBI:15980"/>
        <dbReference type="ChEBI" id="CHEBI:57783"/>
        <dbReference type="ChEBI" id="CHEBI:58349"/>
        <dbReference type="EC" id="1.1.1.169"/>
    </reaction>
</comment>
<evidence type="ECO:0000313" key="14">
    <source>
        <dbReference type="Proteomes" id="UP000037530"/>
    </source>
</evidence>
<organism evidence="13 14">
    <name type="scientific">Vibrio hepatarius</name>
    <dbReference type="NCBI Taxonomy" id="171383"/>
    <lineage>
        <taxon>Bacteria</taxon>
        <taxon>Pseudomonadati</taxon>
        <taxon>Pseudomonadota</taxon>
        <taxon>Gammaproteobacteria</taxon>
        <taxon>Vibrionales</taxon>
        <taxon>Vibrionaceae</taxon>
        <taxon>Vibrio</taxon>
        <taxon>Vibrio oreintalis group</taxon>
    </lineage>
</organism>
<dbReference type="GO" id="GO:0005737">
    <property type="term" value="C:cytoplasm"/>
    <property type="evidence" value="ECO:0007669"/>
    <property type="project" value="TreeGrafter"/>
</dbReference>
<dbReference type="SUPFAM" id="SSF51735">
    <property type="entry name" value="NAD(P)-binding Rossmann-fold domains"/>
    <property type="match status" value="1"/>
</dbReference>
<dbReference type="EC" id="1.1.1.169" evidence="3 10"/>
<dbReference type="NCBIfam" id="TIGR00745">
    <property type="entry name" value="apbA_panE"/>
    <property type="match status" value="1"/>
</dbReference>
<proteinExistence type="inferred from homology"/>
<evidence type="ECO:0000256" key="3">
    <source>
        <dbReference type="ARBA" id="ARBA00013014"/>
    </source>
</evidence>
<dbReference type="PATRIC" id="fig|171383.3.peg.2025"/>
<dbReference type="InterPro" id="IPR013332">
    <property type="entry name" value="KPR_N"/>
</dbReference>
<keyword evidence="7 10" id="KW-0560">Oxidoreductase</keyword>
<evidence type="ECO:0000313" key="13">
    <source>
        <dbReference type="EMBL" id="KOO07737.1"/>
    </source>
</evidence>
<name>A0A0M0I0U6_9VIBR</name>
<dbReference type="RefSeq" id="WP_053408939.1">
    <property type="nucleotide sequence ID" value="NZ_DAIPHI010000033.1"/>
</dbReference>
<dbReference type="Gene3D" id="3.40.50.720">
    <property type="entry name" value="NAD(P)-binding Rossmann-like Domain"/>
    <property type="match status" value="1"/>
</dbReference>
<dbReference type="AlphaFoldDB" id="A0A0M0I0U6"/>
<dbReference type="GO" id="GO:0015940">
    <property type="term" value="P:pantothenate biosynthetic process"/>
    <property type="evidence" value="ECO:0007669"/>
    <property type="project" value="UniProtKB-UniPathway"/>
</dbReference>
<sequence>MNIVVLGPGAIGSLWALSLHNAGHSLSLWSRNGHHQSTLCLDTLSPVTLVNNDAEKLKDADLLLVTLKAPQVETAMQPLLEQIDPDCIVVLMHNGMGTADIVAELLPNNPLVLATTTHGAYRPEPNKVQHTGVGITQLGGHNEKGKQCQFLAEVFDHALSTAQWHNHIEQALWSKLAINCAINPLTAINQITNGELAADSYRSTLVSVVEEVAQVMNAEGIVTDAAKLEETVFNVIQATAKNHSSMQQDIVHKRPSEIDFITGYLLQRAQTHNIAVPHNTALFEQIKLIEQSWKSS</sequence>
<protein>
    <recommendedName>
        <fullName evidence="4 10">2-dehydropantoate 2-reductase</fullName>
        <ecNumber evidence="3 10">1.1.1.169</ecNumber>
    </recommendedName>
    <alternativeName>
        <fullName evidence="8 10">Ketopantoate reductase</fullName>
    </alternativeName>
</protein>
<dbReference type="Pfam" id="PF08546">
    <property type="entry name" value="ApbA_C"/>
    <property type="match status" value="1"/>
</dbReference>
<dbReference type="STRING" id="171383.AKJ31_09915"/>
<evidence type="ECO:0000259" key="11">
    <source>
        <dbReference type="Pfam" id="PF02558"/>
    </source>
</evidence>
<dbReference type="Proteomes" id="UP000037530">
    <property type="component" value="Unassembled WGS sequence"/>
</dbReference>
<evidence type="ECO:0000256" key="7">
    <source>
        <dbReference type="ARBA" id="ARBA00023002"/>
    </source>
</evidence>
<accession>A0A0M0I0U6</accession>
<evidence type="ECO:0000256" key="10">
    <source>
        <dbReference type="RuleBase" id="RU362068"/>
    </source>
</evidence>
<dbReference type="GO" id="GO:0008677">
    <property type="term" value="F:2-dehydropantoate 2-reductase activity"/>
    <property type="evidence" value="ECO:0007669"/>
    <property type="project" value="UniProtKB-EC"/>
</dbReference>
<evidence type="ECO:0000256" key="2">
    <source>
        <dbReference type="ARBA" id="ARBA00007870"/>
    </source>
</evidence>
<dbReference type="PANTHER" id="PTHR43765">
    <property type="entry name" value="2-DEHYDROPANTOATE 2-REDUCTASE-RELATED"/>
    <property type="match status" value="1"/>
</dbReference>
<dbReference type="NCBIfam" id="NF005087">
    <property type="entry name" value="PRK06522.1-1"/>
    <property type="match status" value="1"/>
</dbReference>
<dbReference type="InterPro" id="IPR013752">
    <property type="entry name" value="KPA_reductase"/>
</dbReference>
<keyword evidence="5 10" id="KW-0566">Pantothenate biosynthesis</keyword>
<comment type="function">
    <text evidence="10">Catalyzes the NADPH-dependent reduction of ketopantoate into pantoic acid.</text>
</comment>
<evidence type="ECO:0000256" key="4">
    <source>
        <dbReference type="ARBA" id="ARBA00019465"/>
    </source>
</evidence>
<dbReference type="EMBL" id="LHPI01000008">
    <property type="protein sequence ID" value="KOO07737.1"/>
    <property type="molecule type" value="Genomic_DNA"/>
</dbReference>
<keyword evidence="14" id="KW-1185">Reference proteome</keyword>
<keyword evidence="6 10" id="KW-0521">NADP</keyword>
<evidence type="ECO:0000256" key="6">
    <source>
        <dbReference type="ARBA" id="ARBA00022857"/>
    </source>
</evidence>
<dbReference type="UniPathway" id="UPA00028">
    <property type="reaction ID" value="UER00004"/>
</dbReference>